<dbReference type="GO" id="GO:0031145">
    <property type="term" value="P:anaphase-promoting complex-dependent catabolic process"/>
    <property type="evidence" value="ECO:0007669"/>
    <property type="project" value="InterPro"/>
</dbReference>
<dbReference type="PANTHER" id="PTHR13260:SF0">
    <property type="entry name" value="ANAPHASE-PROMOTING COMPLEX SUBUNIT 4"/>
    <property type="match status" value="1"/>
</dbReference>
<dbReference type="GO" id="GO:0051301">
    <property type="term" value="P:cell division"/>
    <property type="evidence" value="ECO:0007669"/>
    <property type="project" value="UniProtKB-KW"/>
</dbReference>
<dbReference type="HOGENOM" id="CLU_1932408_0_0_1"/>
<dbReference type="GO" id="GO:0070979">
    <property type="term" value="P:protein K11-linked ubiquitination"/>
    <property type="evidence" value="ECO:0007669"/>
    <property type="project" value="TreeGrafter"/>
</dbReference>
<proteinExistence type="predicted"/>
<dbReference type="GO" id="GO:0005680">
    <property type="term" value="C:anaphase-promoting complex"/>
    <property type="evidence" value="ECO:0007669"/>
    <property type="project" value="InterPro"/>
</dbReference>
<keyword evidence="4" id="KW-0131">Cell cycle</keyword>
<dbReference type="STRING" id="7757.ENSPMAP00000001399"/>
<keyword evidence="2" id="KW-0498">Mitosis</keyword>
<keyword evidence="3" id="KW-0833">Ubl conjugation pathway</keyword>
<evidence type="ECO:0000313" key="6">
    <source>
        <dbReference type="Ensembl" id="ENSPMAP00000001399.1"/>
    </source>
</evidence>
<sequence length="131" mass="14691">SKHRVVDAKFYDGQTLSVLLLEEDGGEEKGPLLAQVPFASVYRDQEQQLSLQSCSFKTSLEEQKGSIPVHVVTLVDQCRRMENMKARFVSVNGIRNVSCVLSSNLRHVRMFEMDVEEEGEAEEAADESIDA</sequence>
<dbReference type="GeneTree" id="ENSGT00390000004612"/>
<dbReference type="Ensembl" id="ENSPMAT00000001405.1">
    <property type="protein sequence ID" value="ENSPMAP00000001399.1"/>
    <property type="gene ID" value="ENSPMAG00000001267.1"/>
</dbReference>
<accession>S4R868</accession>
<dbReference type="OMA" id="CRRMENM"/>
<name>S4R868_PETMA</name>
<evidence type="ECO:0000256" key="4">
    <source>
        <dbReference type="ARBA" id="ARBA00023306"/>
    </source>
</evidence>
<reference evidence="6" key="2">
    <citation type="submission" date="2025-09" db="UniProtKB">
        <authorList>
            <consortium name="Ensembl"/>
        </authorList>
    </citation>
    <scope>IDENTIFICATION</scope>
</reference>
<dbReference type="InterPro" id="IPR056358">
    <property type="entry name" value="APC4_C"/>
</dbReference>
<dbReference type="GO" id="GO:0034399">
    <property type="term" value="C:nuclear periphery"/>
    <property type="evidence" value="ECO:0007669"/>
    <property type="project" value="TreeGrafter"/>
</dbReference>
<evidence type="ECO:0000259" key="5">
    <source>
        <dbReference type="Pfam" id="PF23405"/>
    </source>
</evidence>
<reference evidence="6" key="1">
    <citation type="submission" date="2025-08" db="UniProtKB">
        <authorList>
            <consortium name="Ensembl"/>
        </authorList>
    </citation>
    <scope>IDENTIFICATION</scope>
</reference>
<evidence type="ECO:0000256" key="2">
    <source>
        <dbReference type="ARBA" id="ARBA00022776"/>
    </source>
</evidence>
<dbReference type="Pfam" id="PF23405">
    <property type="entry name" value="WD40_APC4_C-half"/>
    <property type="match status" value="1"/>
</dbReference>
<feature type="domain" description="Anaphase-promoting complex subunit 4 C-terminal half WD40" evidence="5">
    <location>
        <begin position="3"/>
        <end position="112"/>
    </location>
</feature>
<dbReference type="AlphaFoldDB" id="S4R868"/>
<dbReference type="PANTHER" id="PTHR13260">
    <property type="entry name" value="ANAPHASE PROMOTING COMPLEX SUBUNIT 4 APC4"/>
    <property type="match status" value="1"/>
</dbReference>
<protein>
    <recommendedName>
        <fullName evidence="5">Anaphase-promoting complex subunit 4 C-terminal half WD40 domain-containing protein</fullName>
    </recommendedName>
</protein>
<evidence type="ECO:0000256" key="3">
    <source>
        <dbReference type="ARBA" id="ARBA00022786"/>
    </source>
</evidence>
<dbReference type="InterPro" id="IPR024789">
    <property type="entry name" value="APC4"/>
</dbReference>
<evidence type="ECO:0000256" key="1">
    <source>
        <dbReference type="ARBA" id="ARBA00022618"/>
    </source>
</evidence>
<organism evidence="6">
    <name type="scientific">Petromyzon marinus</name>
    <name type="common">Sea lamprey</name>
    <dbReference type="NCBI Taxonomy" id="7757"/>
    <lineage>
        <taxon>Eukaryota</taxon>
        <taxon>Metazoa</taxon>
        <taxon>Chordata</taxon>
        <taxon>Craniata</taxon>
        <taxon>Vertebrata</taxon>
        <taxon>Cyclostomata</taxon>
        <taxon>Hyperoartia</taxon>
        <taxon>Petromyzontiformes</taxon>
        <taxon>Petromyzontidae</taxon>
        <taxon>Petromyzon</taxon>
    </lineage>
</organism>
<keyword evidence="1" id="KW-0132">Cell division</keyword>